<dbReference type="HOGENOM" id="CLU_031285_10_1_9"/>
<dbReference type="EMBL" id="ACIL03000016">
    <property type="protein sequence ID" value="ESL02540.1"/>
    <property type="molecule type" value="Genomic_DNA"/>
</dbReference>
<accession>V2Z6I4</accession>
<keyword evidence="2" id="KW-0732">Signal</keyword>
<reference evidence="3 4" key="1">
    <citation type="submission" date="2013-06" db="EMBL/GenBank/DDBJ databases">
        <authorList>
            <person name="Weinstock G."/>
            <person name="Sodergren E."/>
            <person name="Clifton S."/>
            <person name="Fulton L."/>
            <person name="Fulton B."/>
            <person name="Courtney L."/>
            <person name="Fronick C."/>
            <person name="Harrison M."/>
            <person name="Strong C."/>
            <person name="Farmer C."/>
            <person name="Delahaunty K."/>
            <person name="Markovic C."/>
            <person name="Hall O."/>
            <person name="Minx P."/>
            <person name="Tomlinson C."/>
            <person name="Mitreva M."/>
            <person name="Nelson J."/>
            <person name="Hou S."/>
            <person name="Wollam A."/>
            <person name="Pepin K.H."/>
            <person name="Johnson M."/>
            <person name="Bhonagiri V."/>
            <person name="Nash W.E."/>
            <person name="Warren W."/>
            <person name="Chinwalla A."/>
            <person name="Mardis E.R."/>
            <person name="Wilson R.K."/>
        </authorList>
    </citation>
    <scope>NUCLEOTIDE SEQUENCE [LARGE SCALE GENOMIC DNA]</scope>
    <source>
        <strain evidence="3 4">ATCC 51271</strain>
    </source>
</reference>
<evidence type="ECO:0000256" key="1">
    <source>
        <dbReference type="SAM" id="MobiDB-lite"/>
    </source>
</evidence>
<dbReference type="RefSeq" id="WP_023355522.1">
    <property type="nucleotide sequence ID" value="NZ_KI535369.1"/>
</dbReference>
<dbReference type="PANTHER" id="PTHR43649:SF12">
    <property type="entry name" value="DIACETYLCHITOBIOSE BINDING PROTEIN DASA"/>
    <property type="match status" value="1"/>
</dbReference>
<comment type="caution">
    <text evidence="3">The sequence shown here is derived from an EMBL/GenBank/DDBJ whole genome shotgun (WGS) entry which is preliminary data.</text>
</comment>
<dbReference type="CDD" id="cd13585">
    <property type="entry name" value="PBP2_TMBP_like"/>
    <property type="match status" value="1"/>
</dbReference>
<dbReference type="Proteomes" id="UP000018227">
    <property type="component" value="Unassembled WGS sequence"/>
</dbReference>
<sequence length="457" mass="50232">MKVLKQKSIKNMVLALVLAAVFSVSACSGAKTSQGTDSLTKSKTSMEQNTDSKQTGSSGTDKNGEKVTLHFWTFHTNAEREFMESLGKRYAEVNPNIEIVYESIPESDYMSTKLTTAFAAGEGPDVFVMSPGDFLKYANSGVAKDLTPYFTKEMLDDFLPSSIDAVKVDNKILAVPFEVELLGLYYRKDMFESAGLTPPKTWEEFKKCTKELTTDEVSGLTIEPSKGYYQNFAWYPFLWQTGANVLNAETKTATFKGDGVEKALQLWHDLVEAGAPTKLSIPLSTDITPLGNGETAMQECGTWAIAAIESQYPDSQIGLVPLPVPEGGKAATCAGGWKMMVNNNSKYAEEAAKFVMWAFAENTDIPLEWCTKVKFAYSPRKSVVEAGKDIYGKGLRKIFTEEIYDSAIGEPRYPAEIVNAVGDALQNVMLAGGNPKEEAEKANRKIEEFLKKFNGGM</sequence>
<dbReference type="OrthoDB" id="383712at2"/>
<dbReference type="Gene3D" id="3.40.190.10">
    <property type="entry name" value="Periplasmic binding protein-like II"/>
    <property type="match status" value="1"/>
</dbReference>
<proteinExistence type="predicted"/>
<gene>
    <name evidence="3" type="ORF">GCWU0000282_002676</name>
</gene>
<dbReference type="InterPro" id="IPR006059">
    <property type="entry name" value="SBP"/>
</dbReference>
<dbReference type="eggNOG" id="COG1653">
    <property type="taxonomic scope" value="Bacteria"/>
</dbReference>
<dbReference type="AlphaFoldDB" id="V2Z6I4"/>
<feature type="compositionally biased region" description="Polar residues" evidence="1">
    <location>
        <begin position="30"/>
        <end position="61"/>
    </location>
</feature>
<evidence type="ECO:0000313" key="4">
    <source>
        <dbReference type="Proteomes" id="UP000018227"/>
    </source>
</evidence>
<dbReference type="SUPFAM" id="SSF53850">
    <property type="entry name" value="Periplasmic binding protein-like II"/>
    <property type="match status" value="1"/>
</dbReference>
<organism evidence="3 4">
    <name type="scientific">Catonella morbi ATCC 51271</name>
    <dbReference type="NCBI Taxonomy" id="592026"/>
    <lineage>
        <taxon>Bacteria</taxon>
        <taxon>Bacillati</taxon>
        <taxon>Bacillota</taxon>
        <taxon>Clostridia</taxon>
        <taxon>Lachnospirales</taxon>
        <taxon>Lachnospiraceae</taxon>
        <taxon>Catonella</taxon>
    </lineage>
</organism>
<name>V2Z6I4_9FIRM</name>
<dbReference type="STRING" id="592026.GCWU0000282_002676"/>
<evidence type="ECO:0000256" key="2">
    <source>
        <dbReference type="SAM" id="SignalP"/>
    </source>
</evidence>
<dbReference type="PROSITE" id="PS51257">
    <property type="entry name" value="PROKAR_LIPOPROTEIN"/>
    <property type="match status" value="1"/>
</dbReference>
<feature type="chain" id="PRO_5038878787" evidence="2">
    <location>
        <begin position="27"/>
        <end position="457"/>
    </location>
</feature>
<dbReference type="InterPro" id="IPR050490">
    <property type="entry name" value="Bact_solute-bd_prot1"/>
</dbReference>
<keyword evidence="4" id="KW-1185">Reference proteome</keyword>
<evidence type="ECO:0000313" key="3">
    <source>
        <dbReference type="EMBL" id="ESL02540.1"/>
    </source>
</evidence>
<feature type="region of interest" description="Disordered" evidence="1">
    <location>
        <begin position="29"/>
        <end position="64"/>
    </location>
</feature>
<feature type="signal peptide" evidence="2">
    <location>
        <begin position="1"/>
        <end position="26"/>
    </location>
</feature>
<protein>
    <submittedName>
        <fullName evidence="3">ABC transporter, solute-binding protein</fullName>
    </submittedName>
</protein>
<dbReference type="Pfam" id="PF01547">
    <property type="entry name" value="SBP_bac_1"/>
    <property type="match status" value="1"/>
</dbReference>
<dbReference type="PANTHER" id="PTHR43649">
    <property type="entry name" value="ARABINOSE-BINDING PROTEIN-RELATED"/>
    <property type="match status" value="1"/>
</dbReference>